<keyword evidence="7" id="KW-1185">Reference proteome</keyword>
<evidence type="ECO:0000256" key="2">
    <source>
        <dbReference type="ARBA" id="ARBA00005695"/>
    </source>
</evidence>
<dbReference type="Gene3D" id="3.10.105.10">
    <property type="entry name" value="Dipeptide-binding Protein, Domain 3"/>
    <property type="match status" value="1"/>
</dbReference>
<dbReference type="Gene3D" id="3.40.190.10">
    <property type="entry name" value="Periplasmic binding protein-like II"/>
    <property type="match status" value="1"/>
</dbReference>
<evidence type="ECO:0000256" key="1">
    <source>
        <dbReference type="ARBA" id="ARBA00004196"/>
    </source>
</evidence>
<proteinExistence type="inferred from homology"/>
<protein>
    <submittedName>
        <fullName evidence="6">Peptide-binding protein</fullName>
    </submittedName>
</protein>
<dbReference type="Pfam" id="PF00496">
    <property type="entry name" value="SBP_bac_5"/>
    <property type="match status" value="1"/>
</dbReference>
<keyword evidence="3" id="KW-0813">Transport</keyword>
<comment type="subcellular location">
    <subcellularLocation>
        <location evidence="1">Cell envelope</location>
    </subcellularLocation>
</comment>
<name>A0ABQ7FNH4_9ACTN</name>
<dbReference type="PIRSF" id="PIRSF002741">
    <property type="entry name" value="MppA"/>
    <property type="match status" value="1"/>
</dbReference>
<keyword evidence="4" id="KW-0732">Signal</keyword>
<evidence type="ECO:0000313" key="6">
    <source>
        <dbReference type="EMBL" id="KAF4410245.1"/>
    </source>
</evidence>
<sequence>MRLFQLRIIGVCVVLLAVGVAGFRLLTEADRDGKPIVVGTTDTVSSLDPAGAYDAGSWAIFTNIYQSLLTYTPGTDEPVPDAAESCDFAGEALRTFVCELRPDVRFADGGDITAEDVKYSFDRIRRIADPQGPLPLLDTLESIRTEGDRITFRLRTADATFPFKIATGAGAIVDPDHYDAGTLREGGSVNGSGPYVLESWRDGEEARLAPNTNYRGAVSRLGKPVTIRYYDEPEQLAAAWKERSVDVAARQLPPSVLAAEADDPGPGVEVAESTGETIRSMVFNLRDGSPVADPAVRRAVAAVVDRTALARDVHQRTVDPLFSLIPKGIPAHTTPFFDRHPEPDPRAARALLENAGVGLPVRFTLAYSQGAATDAEAELLEQQLEDSGLFEIEVREYDWKKFQKGYAAGAFDAYCVGWVADFPDADTFTAPVIGADSAYHNGYHNPEVDKLIRATQRQEHRHRTMEDFAALQEIVAEDVPLLPLLQRRNFVLSQDVAGTPYLSDGHGMWRLWALSRS</sequence>
<dbReference type="Proteomes" id="UP000621266">
    <property type="component" value="Unassembled WGS sequence"/>
</dbReference>
<dbReference type="RefSeq" id="WP_156205212.1">
    <property type="nucleotide sequence ID" value="NZ_WHPN01000103.1"/>
</dbReference>
<gene>
    <name evidence="6" type="ORF">GCU69_04905</name>
</gene>
<dbReference type="SUPFAM" id="SSF53850">
    <property type="entry name" value="Periplasmic binding protein-like II"/>
    <property type="match status" value="1"/>
</dbReference>
<organism evidence="6 7">
    <name type="scientific">Streptomyces lycii</name>
    <dbReference type="NCBI Taxonomy" id="2654337"/>
    <lineage>
        <taxon>Bacteria</taxon>
        <taxon>Bacillati</taxon>
        <taxon>Actinomycetota</taxon>
        <taxon>Actinomycetes</taxon>
        <taxon>Kitasatosporales</taxon>
        <taxon>Streptomycetaceae</taxon>
        <taxon>Streptomyces</taxon>
    </lineage>
</organism>
<dbReference type="InterPro" id="IPR000914">
    <property type="entry name" value="SBP_5_dom"/>
</dbReference>
<feature type="domain" description="Solute-binding protein family 5" evidence="5">
    <location>
        <begin position="77"/>
        <end position="432"/>
    </location>
</feature>
<dbReference type="PANTHER" id="PTHR30290">
    <property type="entry name" value="PERIPLASMIC BINDING COMPONENT OF ABC TRANSPORTER"/>
    <property type="match status" value="1"/>
</dbReference>
<accession>A0ABQ7FNH4</accession>
<reference evidence="6 7" key="1">
    <citation type="submission" date="2019-10" db="EMBL/GenBank/DDBJ databases">
        <title>Streptomyces tenebrisbrunneis sp.nov., an endogenous actinomycete isolated from of Lycium ruthenicum.</title>
        <authorList>
            <person name="Ma L."/>
        </authorList>
    </citation>
    <scope>NUCLEOTIDE SEQUENCE [LARGE SCALE GENOMIC DNA]</scope>
    <source>
        <strain evidence="6 7">TRM 66187</strain>
    </source>
</reference>
<comment type="caution">
    <text evidence="6">The sequence shown here is derived from an EMBL/GenBank/DDBJ whole genome shotgun (WGS) entry which is preliminary data.</text>
</comment>
<evidence type="ECO:0000256" key="3">
    <source>
        <dbReference type="ARBA" id="ARBA00022448"/>
    </source>
</evidence>
<evidence type="ECO:0000256" key="4">
    <source>
        <dbReference type="ARBA" id="ARBA00022729"/>
    </source>
</evidence>
<evidence type="ECO:0000313" key="7">
    <source>
        <dbReference type="Proteomes" id="UP000621266"/>
    </source>
</evidence>
<evidence type="ECO:0000259" key="5">
    <source>
        <dbReference type="Pfam" id="PF00496"/>
    </source>
</evidence>
<comment type="similarity">
    <text evidence="2">Belongs to the bacterial solute-binding protein 5 family.</text>
</comment>
<dbReference type="PANTHER" id="PTHR30290:SF10">
    <property type="entry name" value="PERIPLASMIC OLIGOPEPTIDE-BINDING PROTEIN-RELATED"/>
    <property type="match status" value="1"/>
</dbReference>
<dbReference type="EMBL" id="WHPN01000103">
    <property type="protein sequence ID" value="KAF4410245.1"/>
    <property type="molecule type" value="Genomic_DNA"/>
</dbReference>
<dbReference type="InterPro" id="IPR039424">
    <property type="entry name" value="SBP_5"/>
</dbReference>
<dbReference type="InterPro" id="IPR030678">
    <property type="entry name" value="Peptide/Ni-bd"/>
</dbReference>